<keyword evidence="3" id="KW-0067">ATP-binding</keyword>
<comment type="caution">
    <text evidence="6">The sequence shown here is derived from an EMBL/GenBank/DDBJ whole genome shotgun (WGS) entry which is preliminary data.</text>
</comment>
<feature type="non-terminal residue" evidence="6">
    <location>
        <position position="145"/>
    </location>
</feature>
<dbReference type="GO" id="GO:0051603">
    <property type="term" value="P:proteolysis involved in protein catabolic process"/>
    <property type="evidence" value="ECO:0007669"/>
    <property type="project" value="TreeGrafter"/>
</dbReference>
<proteinExistence type="inferred from homology"/>
<evidence type="ECO:0000313" key="7">
    <source>
        <dbReference type="Proteomes" id="UP000053326"/>
    </source>
</evidence>
<feature type="domain" description="ATPase AAA-type core" evidence="5">
    <location>
        <begin position="53"/>
        <end position="107"/>
    </location>
</feature>
<dbReference type="FunFam" id="3.40.50.300:FF:000220">
    <property type="entry name" value="ATP-dependent protease ATPase subunit HslU"/>
    <property type="match status" value="1"/>
</dbReference>
<organism evidence="6 7">
    <name type="scientific">Thermacetogenium phaeum</name>
    <dbReference type="NCBI Taxonomy" id="85874"/>
    <lineage>
        <taxon>Bacteria</taxon>
        <taxon>Bacillati</taxon>
        <taxon>Bacillota</taxon>
        <taxon>Clostridia</taxon>
        <taxon>Thermoanaerobacterales</taxon>
        <taxon>Thermoanaerobacteraceae</taxon>
        <taxon>Thermacetogenium</taxon>
    </lineage>
</organism>
<keyword evidence="6" id="KW-0378">Hydrolase</keyword>
<name>A0A101FFP9_9THEO</name>
<sequence>MEELTPRQIVAELDRYIVGQREAKKAVAIALRNRYRRRLLPPELRDEIMPKNILMIGPTGVGKTEIARRLARLVNAPFVKVEATKFTEVGYVGRDAESMVRDLVEVAIRMVKKEKMSEVSEKAARLAEERILEILAPSPKRRRPA</sequence>
<accession>A0A101FFP9</accession>
<dbReference type="Gene3D" id="3.40.50.300">
    <property type="entry name" value="P-loop containing nucleotide triphosphate hydrolases"/>
    <property type="match status" value="1"/>
</dbReference>
<dbReference type="Gene3D" id="1.10.8.10">
    <property type="entry name" value="DNA helicase RuvA subunit, C-terminal domain"/>
    <property type="match status" value="1"/>
</dbReference>
<dbReference type="InterPro" id="IPR027417">
    <property type="entry name" value="P-loop_NTPase"/>
</dbReference>
<dbReference type="PANTHER" id="PTHR48102">
    <property type="entry name" value="ATP-DEPENDENT CLP PROTEASE ATP-BINDING SUBUNIT CLPX-LIKE, MITOCHONDRIAL-RELATED"/>
    <property type="match status" value="1"/>
</dbReference>
<comment type="similarity">
    <text evidence="1">Belongs to the ClpX chaperone family. HslU subfamily.</text>
</comment>
<dbReference type="Pfam" id="PF00004">
    <property type="entry name" value="AAA"/>
    <property type="match status" value="1"/>
</dbReference>
<dbReference type="InterPro" id="IPR050052">
    <property type="entry name" value="ATP-dep_Clp_protease_ClpX"/>
</dbReference>
<dbReference type="Proteomes" id="UP000053326">
    <property type="component" value="Unassembled WGS sequence"/>
</dbReference>
<evidence type="ECO:0000313" key="6">
    <source>
        <dbReference type="EMBL" id="KUK36184.1"/>
    </source>
</evidence>
<dbReference type="GO" id="GO:0016887">
    <property type="term" value="F:ATP hydrolysis activity"/>
    <property type="evidence" value="ECO:0007669"/>
    <property type="project" value="InterPro"/>
</dbReference>
<evidence type="ECO:0000256" key="2">
    <source>
        <dbReference type="ARBA" id="ARBA00022741"/>
    </source>
</evidence>
<gene>
    <name evidence="6" type="ORF">XD66_1112</name>
</gene>
<keyword evidence="2" id="KW-0547">Nucleotide-binding</keyword>
<dbReference type="GO" id="GO:0009376">
    <property type="term" value="C:HslUV protease complex"/>
    <property type="evidence" value="ECO:0007669"/>
    <property type="project" value="TreeGrafter"/>
</dbReference>
<dbReference type="GO" id="GO:0005524">
    <property type="term" value="F:ATP binding"/>
    <property type="evidence" value="ECO:0007669"/>
    <property type="project" value="UniProtKB-KW"/>
</dbReference>
<evidence type="ECO:0000256" key="1">
    <source>
        <dbReference type="ARBA" id="ARBA00009771"/>
    </source>
</evidence>
<keyword evidence="6" id="KW-0645">Protease</keyword>
<dbReference type="EMBL" id="LGFO01000146">
    <property type="protein sequence ID" value="KUK36184.1"/>
    <property type="molecule type" value="Genomic_DNA"/>
</dbReference>
<keyword evidence="4" id="KW-0143">Chaperone</keyword>
<protein>
    <submittedName>
        <fullName evidence="6">ATP-dependent protease ATPase subunit HslU</fullName>
    </submittedName>
</protein>
<evidence type="ECO:0000259" key="5">
    <source>
        <dbReference type="Pfam" id="PF00004"/>
    </source>
</evidence>
<evidence type="ECO:0000256" key="3">
    <source>
        <dbReference type="ARBA" id="ARBA00022840"/>
    </source>
</evidence>
<evidence type="ECO:0000256" key="4">
    <source>
        <dbReference type="ARBA" id="ARBA00023186"/>
    </source>
</evidence>
<dbReference type="InterPro" id="IPR003959">
    <property type="entry name" value="ATPase_AAA_core"/>
</dbReference>
<dbReference type="AlphaFoldDB" id="A0A101FFP9"/>
<dbReference type="PANTHER" id="PTHR48102:SF3">
    <property type="entry name" value="ATP-DEPENDENT PROTEASE ATPASE SUBUNIT HSLU"/>
    <property type="match status" value="1"/>
</dbReference>
<dbReference type="SUPFAM" id="SSF52540">
    <property type="entry name" value="P-loop containing nucleoside triphosphate hydrolases"/>
    <property type="match status" value="1"/>
</dbReference>
<dbReference type="GO" id="GO:0008233">
    <property type="term" value="F:peptidase activity"/>
    <property type="evidence" value="ECO:0007669"/>
    <property type="project" value="UniProtKB-KW"/>
</dbReference>
<reference evidence="7" key="1">
    <citation type="journal article" date="2015" name="MBio">
        <title>Genome-Resolved Metagenomic Analysis Reveals Roles for Candidate Phyla and Other Microbial Community Members in Biogeochemical Transformations in Oil Reservoirs.</title>
        <authorList>
            <person name="Hu P."/>
            <person name="Tom L."/>
            <person name="Singh A."/>
            <person name="Thomas B.C."/>
            <person name="Baker B.J."/>
            <person name="Piceno Y.M."/>
            <person name="Andersen G.L."/>
            <person name="Banfield J.F."/>
        </authorList>
    </citation>
    <scope>NUCLEOTIDE SEQUENCE [LARGE SCALE GENOMIC DNA]</scope>
</reference>